<sequence>NWTRFKADVSLNTLSCIMSATLAGLFWADKAPVGREVLLQMSAIPPTLQMTTWGWHFGIGGWLAKR</sequence>
<proteinExistence type="predicted"/>
<gene>
    <name evidence="1" type="ORF">PENSUB_6695</name>
</gene>
<evidence type="ECO:0000313" key="1">
    <source>
        <dbReference type="EMBL" id="OKP05105.1"/>
    </source>
</evidence>
<accession>A0A1Q5TXZ8</accession>
<comment type="caution">
    <text evidence="1">The sequence shown here is derived from an EMBL/GenBank/DDBJ whole genome shotgun (WGS) entry which is preliminary data.</text>
</comment>
<name>A0A1Q5TXZ8_9EURO</name>
<organism evidence="1 2">
    <name type="scientific">Penicillium subrubescens</name>
    <dbReference type="NCBI Taxonomy" id="1316194"/>
    <lineage>
        <taxon>Eukaryota</taxon>
        <taxon>Fungi</taxon>
        <taxon>Dikarya</taxon>
        <taxon>Ascomycota</taxon>
        <taxon>Pezizomycotina</taxon>
        <taxon>Eurotiomycetes</taxon>
        <taxon>Eurotiomycetidae</taxon>
        <taxon>Eurotiales</taxon>
        <taxon>Aspergillaceae</taxon>
        <taxon>Penicillium</taxon>
    </lineage>
</organism>
<dbReference type="EMBL" id="MNBE01000606">
    <property type="protein sequence ID" value="OKP05105.1"/>
    <property type="molecule type" value="Genomic_DNA"/>
</dbReference>
<feature type="non-terminal residue" evidence="1">
    <location>
        <position position="1"/>
    </location>
</feature>
<keyword evidence="2" id="KW-1185">Reference proteome</keyword>
<evidence type="ECO:0000313" key="2">
    <source>
        <dbReference type="Proteomes" id="UP000186955"/>
    </source>
</evidence>
<dbReference type="Proteomes" id="UP000186955">
    <property type="component" value="Unassembled WGS sequence"/>
</dbReference>
<reference evidence="1 2" key="1">
    <citation type="submission" date="2016-10" db="EMBL/GenBank/DDBJ databases">
        <title>Genome sequence of the ascomycete fungus Penicillium subrubescens.</title>
        <authorList>
            <person name="De Vries R.P."/>
            <person name="Peng M."/>
            <person name="Dilokpimol A."/>
            <person name="Hilden K."/>
            <person name="Makela M.R."/>
            <person name="Grigoriev I."/>
            <person name="Riley R."/>
            <person name="Granchi Z."/>
        </authorList>
    </citation>
    <scope>NUCLEOTIDE SEQUENCE [LARGE SCALE GENOMIC DNA]</scope>
    <source>
        <strain evidence="1 2">CBS 132785</strain>
    </source>
</reference>
<protein>
    <submittedName>
        <fullName evidence="1">Uncharacterized protein</fullName>
    </submittedName>
</protein>
<dbReference type="AlphaFoldDB" id="A0A1Q5TXZ8"/>